<sequence>MRKPKECKIIQLTFNPASGRGTVTGHVIRYIKKGPGRGYVVAQYRARVRDNSWSRPIRECFPVVNGKILDIIGRKTIIKPVKRRRKAKCKSSAL</sequence>
<gene>
    <name evidence="1" type="ORF">B5F17_12675</name>
</gene>
<evidence type="ECO:0000313" key="1">
    <source>
        <dbReference type="EMBL" id="OUP51575.1"/>
    </source>
</evidence>
<dbReference type="EMBL" id="NFKK01000020">
    <property type="protein sequence ID" value="OUP51575.1"/>
    <property type="molecule type" value="Genomic_DNA"/>
</dbReference>
<dbReference type="Proteomes" id="UP000195897">
    <property type="component" value="Unassembled WGS sequence"/>
</dbReference>
<evidence type="ECO:0000313" key="2">
    <source>
        <dbReference type="Proteomes" id="UP000195897"/>
    </source>
</evidence>
<reference evidence="2" key="1">
    <citation type="submission" date="2017-04" db="EMBL/GenBank/DDBJ databases">
        <title>Function of individual gut microbiota members based on whole genome sequencing of pure cultures obtained from chicken caecum.</title>
        <authorList>
            <person name="Medvecky M."/>
            <person name="Cejkova D."/>
            <person name="Polansky O."/>
            <person name="Karasova D."/>
            <person name="Kubasova T."/>
            <person name="Cizek A."/>
            <person name="Rychlik I."/>
        </authorList>
    </citation>
    <scope>NUCLEOTIDE SEQUENCE [LARGE SCALE GENOMIC DNA]</scope>
    <source>
        <strain evidence="2">An180</strain>
    </source>
</reference>
<organism evidence="1 2">
    <name type="scientific">Butyricicoccus pullicaecorum</name>
    <dbReference type="NCBI Taxonomy" id="501571"/>
    <lineage>
        <taxon>Bacteria</taxon>
        <taxon>Bacillati</taxon>
        <taxon>Bacillota</taxon>
        <taxon>Clostridia</taxon>
        <taxon>Eubacteriales</taxon>
        <taxon>Butyricicoccaceae</taxon>
        <taxon>Butyricicoccus</taxon>
    </lineage>
</organism>
<proteinExistence type="predicted"/>
<protein>
    <submittedName>
        <fullName evidence="1">Uncharacterized protein</fullName>
    </submittedName>
</protein>
<comment type="caution">
    <text evidence="1">The sequence shown here is derived from an EMBL/GenBank/DDBJ whole genome shotgun (WGS) entry which is preliminary data.</text>
</comment>
<dbReference type="AlphaFoldDB" id="A0A1Y4L461"/>
<dbReference type="RefSeq" id="WP_087374366.1">
    <property type="nucleotide sequence ID" value="NZ_NFKK01000020.1"/>
</dbReference>
<name>A0A1Y4L461_9FIRM</name>
<accession>A0A1Y4L461</accession>